<dbReference type="GO" id="GO:0004157">
    <property type="term" value="F:dihydropyrimidinase activity"/>
    <property type="evidence" value="ECO:0007669"/>
    <property type="project" value="UniProtKB-EC"/>
</dbReference>
<dbReference type="Pfam" id="PF01979">
    <property type="entry name" value="Amidohydro_1"/>
    <property type="match status" value="1"/>
</dbReference>
<reference evidence="6" key="1">
    <citation type="submission" date="2023-05" db="EMBL/GenBank/DDBJ databases">
        <title>[olsenella] sp. nov., isolated from a pig farm feces dump.</title>
        <authorList>
            <person name="Chang Y.-H."/>
        </authorList>
    </citation>
    <scope>NUCLEOTIDE SEQUENCE</scope>
    <source>
        <strain evidence="6">YH-ols2217</strain>
    </source>
</reference>
<gene>
    <name evidence="6" type="primary">hydA</name>
    <name evidence="6" type="ORF">QJ043_00715</name>
</gene>
<proteinExistence type="inferred from homology"/>
<sequence>MPAKLIKGGRLVTPAGLINGDVLIVDDKIARIAPEGLAEGETPRDAEVFDASGCYVYPGFIDAHTHMQCWTGMDWTADSFETGTRAAACGGTTTIVDYATQDRGMTMPEALAEWHKRADGTCTANYGFHMAIAEWNGQTKADIPLMFEEGVSSFKTYFAYDHLKLDDAQTLDVLETIKPYGGILCVHCENGTVVNELQRRVFDAGVTGPEGHPLSRPDEVEAEAIARLGYLAELSGARVNVVHVSTEEGLKAATAARDRGVDVAIESCPQYMILDESHYLEPDFRGAKYVMSPPLRQQSDLSALCEGVLEGDVDTIATDHCSFNFFGQKDRGIGDFRKIPNGGPGVEHRPVLIMNLFEDELGPEDFCRLMSENPARVFGMYPRKGALVEGADADVCVWDPDVEWTISMKNQHQAVDYTPYEGYDVHGQPRQVFVNGELAVEHGEPTGTLPGRYVPREGAPATVTAKAGNCRCIW</sequence>
<evidence type="ECO:0000313" key="7">
    <source>
        <dbReference type="Proteomes" id="UP001431693"/>
    </source>
</evidence>
<dbReference type="SUPFAM" id="SSF51338">
    <property type="entry name" value="Composite domain of metallo-dependent hydrolases"/>
    <property type="match status" value="1"/>
</dbReference>
<dbReference type="SUPFAM" id="SSF51556">
    <property type="entry name" value="Metallo-dependent hydrolases"/>
    <property type="match status" value="1"/>
</dbReference>
<dbReference type="NCBIfam" id="TIGR02033">
    <property type="entry name" value="D-hydantoinase"/>
    <property type="match status" value="1"/>
</dbReference>
<dbReference type="Gene3D" id="2.30.40.10">
    <property type="entry name" value="Urease, subunit C, domain 1"/>
    <property type="match status" value="1"/>
</dbReference>
<keyword evidence="7" id="KW-1185">Reference proteome</keyword>
<organism evidence="6 7">
    <name type="scientific">Kribbibacterium absianum</name>
    <dbReference type="NCBI Taxonomy" id="3044210"/>
    <lineage>
        <taxon>Bacteria</taxon>
        <taxon>Bacillati</taxon>
        <taxon>Actinomycetota</taxon>
        <taxon>Coriobacteriia</taxon>
        <taxon>Coriobacteriales</taxon>
        <taxon>Kribbibacteriaceae</taxon>
        <taxon>Kribbibacterium</taxon>
    </lineage>
</organism>
<dbReference type="Gene3D" id="3.20.20.140">
    <property type="entry name" value="Metal-dependent hydrolases"/>
    <property type="match status" value="1"/>
</dbReference>
<name>A0ABT6ZHU4_9ACTN</name>
<accession>A0ABT6ZHU4</accession>
<evidence type="ECO:0000256" key="1">
    <source>
        <dbReference type="ARBA" id="ARBA00001947"/>
    </source>
</evidence>
<keyword evidence="4 6" id="KW-0378">Hydrolase</keyword>
<dbReference type="InterPro" id="IPR006680">
    <property type="entry name" value="Amidohydro-rel"/>
</dbReference>
<dbReference type="InterPro" id="IPR032466">
    <property type="entry name" value="Metal_Hydrolase"/>
</dbReference>
<dbReference type="EC" id="3.5.2.2" evidence="6"/>
<comment type="similarity">
    <text evidence="2">Belongs to the metallo-dependent hydrolases superfamily. Hydantoinase/dihydropyrimidinase family.</text>
</comment>
<dbReference type="CDD" id="cd01314">
    <property type="entry name" value="D-HYD"/>
    <property type="match status" value="1"/>
</dbReference>
<dbReference type="PANTHER" id="PTHR11647">
    <property type="entry name" value="HYDRANTOINASE/DIHYDROPYRIMIDINASE FAMILY MEMBER"/>
    <property type="match status" value="1"/>
</dbReference>
<evidence type="ECO:0000256" key="4">
    <source>
        <dbReference type="ARBA" id="ARBA00022801"/>
    </source>
</evidence>
<dbReference type="Proteomes" id="UP001431693">
    <property type="component" value="Unassembled WGS sequence"/>
</dbReference>
<evidence type="ECO:0000259" key="5">
    <source>
        <dbReference type="Pfam" id="PF01979"/>
    </source>
</evidence>
<comment type="cofactor">
    <cofactor evidence="1">
        <name>Zn(2+)</name>
        <dbReference type="ChEBI" id="CHEBI:29105"/>
    </cofactor>
</comment>
<keyword evidence="3" id="KW-0479">Metal-binding</keyword>
<dbReference type="PANTHER" id="PTHR11647:SF1">
    <property type="entry name" value="COLLAPSIN RESPONSE MEDIATOR PROTEIN"/>
    <property type="match status" value="1"/>
</dbReference>
<dbReference type="RefSeq" id="WP_283712253.1">
    <property type="nucleotide sequence ID" value="NZ_JASJEW010000001.1"/>
</dbReference>
<comment type="caution">
    <text evidence="6">The sequence shown here is derived from an EMBL/GenBank/DDBJ whole genome shotgun (WGS) entry which is preliminary data.</text>
</comment>
<feature type="domain" description="Amidohydrolase-related" evidence="5">
    <location>
        <begin position="55"/>
        <end position="438"/>
    </location>
</feature>
<dbReference type="EMBL" id="JASJEX010000001">
    <property type="protein sequence ID" value="MDJ1128609.1"/>
    <property type="molecule type" value="Genomic_DNA"/>
</dbReference>
<protein>
    <submittedName>
        <fullName evidence="6">Dihydropyrimidinase</fullName>
        <ecNumber evidence="6">3.5.2.2</ecNumber>
    </submittedName>
</protein>
<dbReference type="InterPro" id="IPR011778">
    <property type="entry name" value="Hydantoinase/dihydroPyrase"/>
</dbReference>
<evidence type="ECO:0000256" key="3">
    <source>
        <dbReference type="ARBA" id="ARBA00022723"/>
    </source>
</evidence>
<dbReference type="InterPro" id="IPR050378">
    <property type="entry name" value="Metallo-dep_Hydrolases_sf"/>
</dbReference>
<dbReference type="InterPro" id="IPR011059">
    <property type="entry name" value="Metal-dep_hydrolase_composite"/>
</dbReference>
<evidence type="ECO:0000313" key="6">
    <source>
        <dbReference type="EMBL" id="MDJ1128609.1"/>
    </source>
</evidence>
<evidence type="ECO:0000256" key="2">
    <source>
        <dbReference type="ARBA" id="ARBA00008829"/>
    </source>
</evidence>